<evidence type="ECO:0000313" key="2">
    <source>
        <dbReference type="EMBL" id="ROO91002.1"/>
    </source>
</evidence>
<dbReference type="OrthoDB" id="4966777at2"/>
<gene>
    <name evidence="2" type="ORF">EDD29_8744</name>
</gene>
<dbReference type="InterPro" id="IPR043917">
    <property type="entry name" value="DUF5753"/>
</dbReference>
<dbReference type="InterPro" id="IPR010982">
    <property type="entry name" value="Lambda_DNA-bd_dom_sf"/>
</dbReference>
<feature type="domain" description="DUF5753" evidence="1">
    <location>
        <begin position="111"/>
        <end position="276"/>
    </location>
</feature>
<dbReference type="Gene3D" id="1.10.260.40">
    <property type="entry name" value="lambda repressor-like DNA-binding domains"/>
    <property type="match status" value="1"/>
</dbReference>
<keyword evidence="3" id="KW-1185">Reference proteome</keyword>
<evidence type="ECO:0000259" key="1">
    <source>
        <dbReference type="Pfam" id="PF19054"/>
    </source>
</evidence>
<reference evidence="2 3" key="1">
    <citation type="submission" date="2018-11" db="EMBL/GenBank/DDBJ databases">
        <title>Sequencing the genomes of 1000 actinobacteria strains.</title>
        <authorList>
            <person name="Klenk H.-P."/>
        </authorList>
    </citation>
    <scope>NUCLEOTIDE SEQUENCE [LARGE SCALE GENOMIC DNA]</scope>
    <source>
        <strain evidence="2 3">DSM 44254</strain>
    </source>
</reference>
<evidence type="ECO:0000313" key="3">
    <source>
        <dbReference type="Proteomes" id="UP000272400"/>
    </source>
</evidence>
<comment type="caution">
    <text evidence="2">The sequence shown here is derived from an EMBL/GenBank/DDBJ whole genome shotgun (WGS) entry which is preliminary data.</text>
</comment>
<dbReference type="RefSeq" id="WP_123669880.1">
    <property type="nucleotide sequence ID" value="NZ_RJKE01000001.1"/>
</dbReference>
<accession>A0A3N1DBV3</accession>
<sequence length="280" mass="31523">MPTTKERADEASKILASQLRQLLTQSPHTVTSLAAEVGWVKSKVSKIQNCRQTPTEEDIRVWCQATGNPDQIPELIAAVRNLDGLYIQWRRMEQGGLRTVQSSFHGLYEDTREFRIFQHAPIPSLLQTRDYTTAHLTAIMRFRQIPDDVADATRERQSHQRHLGDGTKTFSFIVSEAALHAPMLPPAGMRAQLGRLLAFTDGRSANVVLGVLPLRAPRAVWPWEGFWIYDAREVRPDLVAGQIRNRQPSDVQAYLGTFERLAQASAYGREARALIEAAMP</sequence>
<protein>
    <recommendedName>
        <fullName evidence="1">DUF5753 domain-containing protein</fullName>
    </recommendedName>
</protein>
<dbReference type="Proteomes" id="UP000272400">
    <property type="component" value="Unassembled WGS sequence"/>
</dbReference>
<organism evidence="2 3">
    <name type="scientific">Actinocorallia herbida</name>
    <dbReference type="NCBI Taxonomy" id="58109"/>
    <lineage>
        <taxon>Bacteria</taxon>
        <taxon>Bacillati</taxon>
        <taxon>Actinomycetota</taxon>
        <taxon>Actinomycetes</taxon>
        <taxon>Streptosporangiales</taxon>
        <taxon>Thermomonosporaceae</taxon>
        <taxon>Actinocorallia</taxon>
    </lineage>
</organism>
<dbReference type="AlphaFoldDB" id="A0A3N1DBV3"/>
<dbReference type="EMBL" id="RJKE01000001">
    <property type="protein sequence ID" value="ROO91002.1"/>
    <property type="molecule type" value="Genomic_DNA"/>
</dbReference>
<name>A0A3N1DBV3_9ACTN</name>
<proteinExistence type="predicted"/>
<dbReference type="Pfam" id="PF19054">
    <property type="entry name" value="DUF5753"/>
    <property type="match status" value="1"/>
</dbReference>
<dbReference type="GO" id="GO:0003677">
    <property type="term" value="F:DNA binding"/>
    <property type="evidence" value="ECO:0007669"/>
    <property type="project" value="InterPro"/>
</dbReference>